<gene>
    <name evidence="11" type="primary">GAD1A</name>
    <name evidence="11" type="ORF">SmJEL517_g04053</name>
</gene>
<evidence type="ECO:0000256" key="4">
    <source>
        <dbReference type="ARBA" id="ARBA00022898"/>
    </source>
</evidence>
<proteinExistence type="inferred from homology"/>
<dbReference type="AlphaFoldDB" id="A0A507BZL0"/>
<dbReference type="Proteomes" id="UP000319731">
    <property type="component" value="Unassembled WGS sequence"/>
</dbReference>
<keyword evidence="12" id="KW-1185">Reference proteome</keyword>
<dbReference type="GeneID" id="42005278"/>
<dbReference type="InterPro" id="IPR015424">
    <property type="entry name" value="PyrdxlP-dep_Trfase"/>
</dbReference>
<dbReference type="InterPro" id="IPR002129">
    <property type="entry name" value="PyrdxlP-dep_de-COase"/>
</dbReference>
<dbReference type="Gene3D" id="3.40.640.10">
    <property type="entry name" value="Type I PLP-dependent aspartate aminotransferase-like (Major domain)"/>
    <property type="match status" value="1"/>
</dbReference>
<evidence type="ECO:0000313" key="12">
    <source>
        <dbReference type="Proteomes" id="UP000319731"/>
    </source>
</evidence>
<reference evidence="11 12" key="1">
    <citation type="journal article" date="2019" name="Sci. Rep.">
        <title>Comparative genomics of chytrid fungi reveal insights into the obligate biotrophic and pathogenic lifestyle of Synchytrium endobioticum.</title>
        <authorList>
            <person name="van de Vossenberg B.T.L.H."/>
            <person name="Warris S."/>
            <person name="Nguyen H.D.T."/>
            <person name="van Gent-Pelzer M.P.E."/>
            <person name="Joly D.L."/>
            <person name="van de Geest H.C."/>
            <person name="Bonants P.J.M."/>
            <person name="Smith D.S."/>
            <person name="Levesque C.A."/>
            <person name="van der Lee T.A.J."/>
        </authorList>
    </citation>
    <scope>NUCLEOTIDE SEQUENCE [LARGE SCALE GENOMIC DNA]</scope>
    <source>
        <strain evidence="11 12">JEL517</strain>
    </source>
</reference>
<name>A0A507BZL0_9FUNG</name>
<dbReference type="PANTHER" id="PTHR43321:SF6">
    <property type="entry name" value="GLUTAMATE DECARBOXYLASE"/>
    <property type="match status" value="1"/>
</dbReference>
<evidence type="ECO:0000256" key="9">
    <source>
        <dbReference type="RuleBase" id="RU361171"/>
    </source>
</evidence>
<dbReference type="EMBL" id="QEAO01000025">
    <property type="protein sequence ID" value="TPX32872.1"/>
    <property type="molecule type" value="Genomic_DNA"/>
</dbReference>
<dbReference type="Gene3D" id="4.10.280.50">
    <property type="match status" value="1"/>
</dbReference>
<dbReference type="FunFam" id="3.40.640.10:FF:000017">
    <property type="entry name" value="Glutamate decarboxylase"/>
    <property type="match status" value="1"/>
</dbReference>
<dbReference type="Gene3D" id="3.90.1150.160">
    <property type="match status" value="1"/>
</dbReference>
<evidence type="ECO:0000313" key="11">
    <source>
        <dbReference type="EMBL" id="TPX32872.1"/>
    </source>
</evidence>
<dbReference type="GO" id="GO:0004351">
    <property type="term" value="F:glutamate decarboxylase activity"/>
    <property type="evidence" value="ECO:0007669"/>
    <property type="project" value="UniProtKB-EC"/>
</dbReference>
<dbReference type="RefSeq" id="XP_031024001.1">
    <property type="nucleotide sequence ID" value="XM_031169981.1"/>
</dbReference>
<sequence>MVLSAMVPGEENSVQPHVFGSKWSRESIPKYELPAEEMPPSTAYQLIKDELELDGRPALNLASFVTTYMEPEAEKLMEESFNKNLINYEEYPITVELQNRCVNMLGRLFHAPLSADEPALGVSTVGSTIILSTLAMKRRWQLRREKEGKSKEKPNLIMGANVQVCWEKAVRYLEIEARYVFCTEDQMFMDPKQAAAMVDENTIGTVAILGSTYTGHYEDVKTLNDLLVEINKKTGWNVPIHVDAASGGFVAPFLVPDLVWDFRLPCVASINTSGHKYGLVYPGVGWCIWRSKEFLPDDLVFHVNYLGADQASFTLNFSKGSSQVIAQYYVMIRLGKNGFKSIMENLQETAIFLSEQFTNMGFEILSSQDPHKGLPLVAFKLPKDESRHFDEFDVASRLRERGWIVPAYTLAPHADKSKLLRVVIREDFSYNRAELLLADLKMAMEFLEGQDAKAMEARREAHKQYGIGHHHHKRHPLAVQVADAPLKSIHDTAPTQQPAATPSDTAKPGAAAPSDATKPGAVTPPDASGKDLWDKASWRDVMASVIAMKTTGQVQSLQAMLIESQTIDDLFLCCESVAAH</sequence>
<protein>
    <recommendedName>
        <fullName evidence="3 9">Glutamate decarboxylase</fullName>
        <ecNumber evidence="3 9">4.1.1.15</ecNumber>
    </recommendedName>
</protein>
<evidence type="ECO:0000256" key="8">
    <source>
        <dbReference type="RuleBase" id="RU000382"/>
    </source>
</evidence>
<dbReference type="NCBIfam" id="TIGR01788">
    <property type="entry name" value="Glu-decarb-GAD"/>
    <property type="match status" value="1"/>
</dbReference>
<organism evidence="11 12">
    <name type="scientific">Synchytrium microbalum</name>
    <dbReference type="NCBI Taxonomy" id="1806994"/>
    <lineage>
        <taxon>Eukaryota</taxon>
        <taxon>Fungi</taxon>
        <taxon>Fungi incertae sedis</taxon>
        <taxon>Chytridiomycota</taxon>
        <taxon>Chytridiomycota incertae sedis</taxon>
        <taxon>Chytridiomycetes</taxon>
        <taxon>Synchytriales</taxon>
        <taxon>Synchytriaceae</taxon>
        <taxon>Synchytrium</taxon>
    </lineage>
</organism>
<feature type="region of interest" description="Disordered" evidence="10">
    <location>
        <begin position="492"/>
        <end position="533"/>
    </location>
</feature>
<dbReference type="PANTHER" id="PTHR43321">
    <property type="entry name" value="GLUTAMATE DECARBOXYLASE"/>
    <property type="match status" value="1"/>
</dbReference>
<evidence type="ECO:0000256" key="6">
    <source>
        <dbReference type="ARBA" id="ARBA00048868"/>
    </source>
</evidence>
<comment type="similarity">
    <text evidence="2 8">Belongs to the group II decarboxylase family.</text>
</comment>
<evidence type="ECO:0000256" key="2">
    <source>
        <dbReference type="ARBA" id="ARBA00009533"/>
    </source>
</evidence>
<evidence type="ECO:0000256" key="1">
    <source>
        <dbReference type="ARBA" id="ARBA00001933"/>
    </source>
</evidence>
<evidence type="ECO:0000256" key="10">
    <source>
        <dbReference type="SAM" id="MobiDB-lite"/>
    </source>
</evidence>
<dbReference type="OrthoDB" id="5152799at2759"/>
<dbReference type="STRING" id="1806994.A0A507BZL0"/>
<keyword evidence="9" id="KW-0210">Decarboxylase</keyword>
<keyword evidence="5 8" id="KW-0456">Lyase</keyword>
<dbReference type="GO" id="GO:0005829">
    <property type="term" value="C:cytosol"/>
    <property type="evidence" value="ECO:0007669"/>
    <property type="project" value="TreeGrafter"/>
</dbReference>
<dbReference type="SUPFAM" id="SSF53383">
    <property type="entry name" value="PLP-dependent transferases"/>
    <property type="match status" value="1"/>
</dbReference>
<dbReference type="EC" id="4.1.1.15" evidence="3 9"/>
<dbReference type="GO" id="GO:0030170">
    <property type="term" value="F:pyridoxal phosphate binding"/>
    <property type="evidence" value="ECO:0007669"/>
    <property type="project" value="InterPro"/>
</dbReference>
<feature type="modified residue" description="N6-(pyridoxal phosphate)lysine" evidence="7">
    <location>
        <position position="276"/>
    </location>
</feature>
<dbReference type="InterPro" id="IPR010107">
    <property type="entry name" value="Glutamate_decarboxylase"/>
</dbReference>
<dbReference type="InterPro" id="IPR015421">
    <property type="entry name" value="PyrdxlP-dep_Trfase_major"/>
</dbReference>
<keyword evidence="4 7" id="KW-0663">Pyridoxal phosphate</keyword>
<accession>A0A507BZL0</accession>
<dbReference type="GO" id="GO:0006538">
    <property type="term" value="P:L-glutamate catabolic process"/>
    <property type="evidence" value="ECO:0007669"/>
    <property type="project" value="TreeGrafter"/>
</dbReference>
<evidence type="ECO:0000256" key="3">
    <source>
        <dbReference type="ARBA" id="ARBA00012421"/>
    </source>
</evidence>
<comment type="catalytic activity">
    <reaction evidence="6 9">
        <text>L-glutamate + H(+) = 4-aminobutanoate + CO2</text>
        <dbReference type="Rhea" id="RHEA:17785"/>
        <dbReference type="ChEBI" id="CHEBI:15378"/>
        <dbReference type="ChEBI" id="CHEBI:16526"/>
        <dbReference type="ChEBI" id="CHEBI:29985"/>
        <dbReference type="ChEBI" id="CHEBI:59888"/>
        <dbReference type="EC" id="4.1.1.15"/>
    </reaction>
</comment>
<dbReference type="Pfam" id="PF00282">
    <property type="entry name" value="Pyridoxal_deC"/>
    <property type="match status" value="1"/>
</dbReference>
<comment type="cofactor">
    <cofactor evidence="1 7 8">
        <name>pyridoxal 5'-phosphate</name>
        <dbReference type="ChEBI" id="CHEBI:597326"/>
    </cofactor>
</comment>
<evidence type="ECO:0000256" key="7">
    <source>
        <dbReference type="PIRSR" id="PIRSR602129-50"/>
    </source>
</evidence>
<comment type="caution">
    <text evidence="11">The sequence shown here is derived from an EMBL/GenBank/DDBJ whole genome shotgun (WGS) entry which is preliminary data.</text>
</comment>
<evidence type="ECO:0000256" key="5">
    <source>
        <dbReference type="ARBA" id="ARBA00023239"/>
    </source>
</evidence>
<dbReference type="FunFam" id="4.10.280.50:FF:000001">
    <property type="entry name" value="Glutamate decarboxylase"/>
    <property type="match status" value="1"/>
</dbReference>
<feature type="compositionally biased region" description="Polar residues" evidence="10">
    <location>
        <begin position="493"/>
        <end position="504"/>
    </location>
</feature>